<dbReference type="Pfam" id="PF07093">
    <property type="entry name" value="SGT1"/>
    <property type="match status" value="1"/>
</dbReference>
<feature type="compositionally biased region" description="Basic and acidic residues" evidence="1">
    <location>
        <begin position="709"/>
        <end position="718"/>
    </location>
</feature>
<organism evidence="2 3">
    <name type="scientific">Austropuccinia psidii MF-1</name>
    <dbReference type="NCBI Taxonomy" id="1389203"/>
    <lineage>
        <taxon>Eukaryota</taxon>
        <taxon>Fungi</taxon>
        <taxon>Dikarya</taxon>
        <taxon>Basidiomycota</taxon>
        <taxon>Pucciniomycotina</taxon>
        <taxon>Pucciniomycetes</taxon>
        <taxon>Pucciniales</taxon>
        <taxon>Sphaerophragmiaceae</taxon>
        <taxon>Austropuccinia</taxon>
    </lineage>
</organism>
<gene>
    <name evidence="2" type="ORF">O181_013534</name>
</gene>
<dbReference type="InterPro" id="IPR010770">
    <property type="entry name" value="Ecd"/>
</dbReference>
<feature type="region of interest" description="Disordered" evidence="1">
    <location>
        <begin position="506"/>
        <end position="592"/>
    </location>
</feature>
<evidence type="ECO:0000256" key="1">
    <source>
        <dbReference type="SAM" id="MobiDB-lite"/>
    </source>
</evidence>
<evidence type="ECO:0008006" key="4">
    <source>
        <dbReference type="Google" id="ProtNLM"/>
    </source>
</evidence>
<dbReference type="Proteomes" id="UP000765509">
    <property type="component" value="Unassembled WGS sequence"/>
</dbReference>
<dbReference type="PANTHER" id="PTHR13060:SF0">
    <property type="entry name" value="PROTEIN ECDYSONELESS HOMOLOG"/>
    <property type="match status" value="1"/>
</dbReference>
<sequence length="867" mass="97087">MDRSSEKHSILQEDTCEFSIYSDHDQLASIEIELKLFWTSSHLFNHRQSKDTFIWHSGNIPQLSLGENSRLNGSLHYGDSVQDEWFLVWCLYEISKKFGCLIQVFDNDGEFLLIEAADHLPKWVTPDLAKGRVWILSGSLHLIPLEASPLDHTGPLQISIALEIIRNSSYSTIASQAINSAILARIQKASPQQLSENHLFNTEAYLHPNIASALQNDPNLIGLAVKAFCDKTPDTFKACRDMIHFPPQPTHLTPRKDSLVTASNVVRMTRPLYAVLLNHEMNFHPPRPFEKARWMACDVNDTPEWKKRTLGMKISCGFEMMLFTAESSLSASSKTFITTTHSSPYQSYLQKLQKSGYFQDETEGSQKWTQLESMARETYLRTLKPSEILDRYQRAVVQVCEGTKLASSHILQGENDEWLNLDEEQLKLFLKTSGEAGLPGQSIVNEEELAKGDVQKMTSFADQIQNFVDGQGSLEGALHSDDEITEDGQSDSQDDSEQEQLRADIFKTKRKGGHGSRSRAPINYDDKTNKILETLVPPLSPSEWGQSTQTSTSTSKKVDSNLSLPSHVLDNSSSNNTHKALATREQSSPSMRKMTKFEPQAYDGVCEDFSEEEEDDDHPNPRTDLHMERTDMTEIIDDIDMDNERDDFLKFAREALGLTDDQYAAILEDRKERGAYVPPSPIQPDSDDNDSEIIPEKSLKSSQLLSLKKKQDCPEDGPRSLSRIEGSSTSKASDGGFKSIDLQAFDDLMDRMNAELRQQIKQLSQKCKKGGPIPDTTLGPSLTRADDLSDSDSEPDTDAIDQAMQHELAKLMKQSGVDLDGESNTPMDYGLISHFLESFKSQAGLPGPVGNMAGRIGFDLLGKENTK</sequence>
<feature type="compositionally biased region" description="Polar residues" evidence="1">
    <location>
        <begin position="560"/>
        <end position="590"/>
    </location>
</feature>
<keyword evidence="3" id="KW-1185">Reference proteome</keyword>
<dbReference type="AlphaFoldDB" id="A0A9Q3BWK9"/>
<dbReference type="PANTHER" id="PTHR13060">
    <property type="entry name" value="SGT1 PROTEIN HSGT1 SUPPRESSOR OF GCR2"/>
    <property type="match status" value="1"/>
</dbReference>
<protein>
    <recommendedName>
        <fullName evidence="4">Protein SGT1</fullName>
    </recommendedName>
</protein>
<evidence type="ECO:0000313" key="3">
    <source>
        <dbReference type="Proteomes" id="UP000765509"/>
    </source>
</evidence>
<feature type="compositionally biased region" description="Basic residues" evidence="1">
    <location>
        <begin position="508"/>
        <end position="517"/>
    </location>
</feature>
<proteinExistence type="predicted"/>
<feature type="region of interest" description="Disordered" evidence="1">
    <location>
        <begin position="670"/>
        <end position="736"/>
    </location>
</feature>
<name>A0A9Q3BWK9_9BASI</name>
<accession>A0A9Q3BWK9</accession>
<dbReference type="GO" id="GO:0005634">
    <property type="term" value="C:nucleus"/>
    <property type="evidence" value="ECO:0007669"/>
    <property type="project" value="TreeGrafter"/>
</dbReference>
<feature type="compositionally biased region" description="Low complexity" evidence="1">
    <location>
        <begin position="546"/>
        <end position="555"/>
    </location>
</feature>
<dbReference type="OrthoDB" id="27237at2759"/>
<dbReference type="EMBL" id="AVOT02003549">
    <property type="protein sequence ID" value="MBW0473819.1"/>
    <property type="molecule type" value="Genomic_DNA"/>
</dbReference>
<feature type="region of interest" description="Disordered" evidence="1">
    <location>
        <begin position="765"/>
        <end position="796"/>
    </location>
</feature>
<reference evidence="2" key="1">
    <citation type="submission" date="2021-03" db="EMBL/GenBank/DDBJ databases">
        <title>Draft genome sequence of rust myrtle Austropuccinia psidii MF-1, a brazilian biotype.</title>
        <authorList>
            <person name="Quecine M.C."/>
            <person name="Pachon D.M.R."/>
            <person name="Bonatelli M.L."/>
            <person name="Correr F.H."/>
            <person name="Franceschini L.M."/>
            <person name="Leite T.F."/>
            <person name="Margarido G.R.A."/>
            <person name="Almeida C.A."/>
            <person name="Ferrarezi J.A."/>
            <person name="Labate C.A."/>
        </authorList>
    </citation>
    <scope>NUCLEOTIDE SEQUENCE</scope>
    <source>
        <strain evidence="2">MF-1</strain>
    </source>
</reference>
<evidence type="ECO:0000313" key="2">
    <source>
        <dbReference type="EMBL" id="MBW0473819.1"/>
    </source>
</evidence>
<comment type="caution">
    <text evidence="2">The sequence shown here is derived from an EMBL/GenBank/DDBJ whole genome shotgun (WGS) entry which is preliminary data.</text>
</comment>